<reference evidence="2" key="1">
    <citation type="submission" date="2020-04" db="EMBL/GenBank/DDBJ databases">
        <authorList>
            <person name="Chiriac C."/>
            <person name="Salcher M."/>
            <person name="Ghai R."/>
            <person name="Kavagutti S V."/>
        </authorList>
    </citation>
    <scope>NUCLEOTIDE SEQUENCE</scope>
</reference>
<gene>
    <name evidence="2" type="ORF">UFOVP317_41</name>
</gene>
<accession>A0A6J5LXK5</accession>
<name>A0A6J5LXK5_9CAUD</name>
<dbReference type="EMBL" id="LR796339">
    <property type="protein sequence ID" value="CAB4137500.1"/>
    <property type="molecule type" value="Genomic_DNA"/>
</dbReference>
<evidence type="ECO:0000313" key="2">
    <source>
        <dbReference type="EMBL" id="CAB4137500.1"/>
    </source>
</evidence>
<protein>
    <submittedName>
        <fullName evidence="2">Uncharacterized protein</fullName>
    </submittedName>
</protein>
<evidence type="ECO:0000256" key="1">
    <source>
        <dbReference type="SAM" id="MobiDB-lite"/>
    </source>
</evidence>
<sequence length="137" mass="14775">MGFGKGTVTIDDQSDPGSWAKAINEAPAINISEILQERGSRYGGFSSQALICQNIKSAMRHSPNWDKLPSDMKEALEMIASKVGRILNGDPAYLDSWADVIGYTQLIVDRLERGQSGGAGVLNNDHPKTGKTLDAAR</sequence>
<proteinExistence type="predicted"/>
<organism evidence="2">
    <name type="scientific">uncultured Caudovirales phage</name>
    <dbReference type="NCBI Taxonomy" id="2100421"/>
    <lineage>
        <taxon>Viruses</taxon>
        <taxon>Duplodnaviria</taxon>
        <taxon>Heunggongvirae</taxon>
        <taxon>Uroviricota</taxon>
        <taxon>Caudoviricetes</taxon>
        <taxon>Peduoviridae</taxon>
        <taxon>Maltschvirus</taxon>
        <taxon>Maltschvirus maltsch</taxon>
    </lineage>
</organism>
<feature type="region of interest" description="Disordered" evidence="1">
    <location>
        <begin position="117"/>
        <end position="137"/>
    </location>
</feature>